<dbReference type="Proteomes" id="UP000251431">
    <property type="component" value="Unassembled WGS sequence"/>
</dbReference>
<dbReference type="AlphaFoldDB" id="A0A2X1A3X8"/>
<dbReference type="RefSeq" id="WP_112118718.1">
    <property type="nucleotide sequence ID" value="NZ_UAQE01000004.1"/>
</dbReference>
<gene>
    <name evidence="1" type="ORF">NCTC7582_04953</name>
</gene>
<name>A0A2X1A3X8_9BACI</name>
<dbReference type="EMBL" id="UAQE01000004">
    <property type="protein sequence ID" value="SPU38979.1"/>
    <property type="molecule type" value="Genomic_DNA"/>
</dbReference>
<protein>
    <submittedName>
        <fullName evidence="1">Uncharacterized protein</fullName>
    </submittedName>
</protein>
<accession>A0A2X1A3X8</accession>
<evidence type="ECO:0000313" key="1">
    <source>
        <dbReference type="EMBL" id="SPU38979.1"/>
    </source>
</evidence>
<evidence type="ECO:0000313" key="2">
    <source>
        <dbReference type="Proteomes" id="UP000251431"/>
    </source>
</evidence>
<organism evidence="1 2">
    <name type="scientific">Lysinibacillus capsici</name>
    <dbReference type="NCBI Taxonomy" id="2115968"/>
    <lineage>
        <taxon>Bacteria</taxon>
        <taxon>Bacillati</taxon>
        <taxon>Bacillota</taxon>
        <taxon>Bacilli</taxon>
        <taxon>Bacillales</taxon>
        <taxon>Bacillaceae</taxon>
        <taxon>Lysinibacillus</taxon>
    </lineage>
</organism>
<reference evidence="1 2" key="1">
    <citation type="submission" date="2018-06" db="EMBL/GenBank/DDBJ databases">
        <authorList>
            <consortium name="Pathogen Informatics"/>
            <person name="Doyle S."/>
        </authorList>
    </citation>
    <scope>NUCLEOTIDE SEQUENCE [LARGE SCALE GENOMIC DNA]</scope>
    <source>
        <strain evidence="1 2">NCTC7582</strain>
    </source>
</reference>
<sequence length="65" mass="7685">MSKLITFTFNTKYTDQIQETFSFEQLGINEQLPSDEIKKQIDHLFKNWVCDRLNLSSSIVVEENE</sequence>
<proteinExistence type="predicted"/>